<protein>
    <submittedName>
        <fullName evidence="7">DSBA oxidoreductase</fullName>
    </submittedName>
</protein>
<evidence type="ECO:0000256" key="1">
    <source>
        <dbReference type="ARBA" id="ARBA00022729"/>
    </source>
</evidence>
<gene>
    <name evidence="7" type="ordered locus">Msil_3688</name>
</gene>
<dbReference type="KEGG" id="msl:Msil_3688"/>
<feature type="domain" description="Thioredoxin" evidence="6">
    <location>
        <begin position="19"/>
        <end position="207"/>
    </location>
</feature>
<dbReference type="Pfam" id="PF01323">
    <property type="entry name" value="DSBA"/>
    <property type="match status" value="1"/>
</dbReference>
<keyword evidence="2" id="KW-0560">Oxidoreductase</keyword>
<dbReference type="GO" id="GO:0016491">
    <property type="term" value="F:oxidoreductase activity"/>
    <property type="evidence" value="ECO:0007669"/>
    <property type="project" value="UniProtKB-KW"/>
</dbReference>
<name>B8EJ80_METSB</name>
<dbReference type="EMBL" id="CP001280">
    <property type="protein sequence ID" value="ACK52572.1"/>
    <property type="molecule type" value="Genomic_DNA"/>
</dbReference>
<dbReference type="PROSITE" id="PS51352">
    <property type="entry name" value="THIOREDOXIN_2"/>
    <property type="match status" value="1"/>
</dbReference>
<dbReference type="HOGENOM" id="CLU_000288_47_4_5"/>
<organism evidence="7 8">
    <name type="scientific">Methylocella silvestris (strain DSM 15510 / CIP 108128 / LMG 27833 / NCIMB 13906 / BL2)</name>
    <dbReference type="NCBI Taxonomy" id="395965"/>
    <lineage>
        <taxon>Bacteria</taxon>
        <taxon>Pseudomonadati</taxon>
        <taxon>Pseudomonadota</taxon>
        <taxon>Alphaproteobacteria</taxon>
        <taxon>Hyphomicrobiales</taxon>
        <taxon>Beijerinckiaceae</taxon>
        <taxon>Methylocella</taxon>
    </lineage>
</organism>
<evidence type="ECO:0000256" key="2">
    <source>
        <dbReference type="ARBA" id="ARBA00023002"/>
    </source>
</evidence>
<dbReference type="eggNOG" id="COG1651">
    <property type="taxonomic scope" value="Bacteria"/>
</dbReference>
<dbReference type="STRING" id="395965.Msil_3688"/>
<evidence type="ECO:0000256" key="3">
    <source>
        <dbReference type="ARBA" id="ARBA00023157"/>
    </source>
</evidence>
<evidence type="ECO:0000313" key="8">
    <source>
        <dbReference type="Proteomes" id="UP000002257"/>
    </source>
</evidence>
<dbReference type="OrthoDB" id="9780147at2"/>
<feature type="chain" id="PRO_5002868263" evidence="5">
    <location>
        <begin position="25"/>
        <end position="211"/>
    </location>
</feature>
<dbReference type="SUPFAM" id="SSF52833">
    <property type="entry name" value="Thioredoxin-like"/>
    <property type="match status" value="1"/>
</dbReference>
<sequence length="211" mass="22164">MLNVSRRGLLAGAVMAVCIGAASAAPLSADDPDLSREALLSDPATPVGGDPNGDVTIVAFFDYNCPFCMKSEPALERLIASDKNIRLVYKDWPIFGGVSVYAAKLALAANFQGKYAAAHHALMATSRRKSSEAEARQLVAAAGVDMARLDADFSGKAAQIDAILKRTEKQATGMGFAGTPVYLIGPFLVAAALDFDGFKKAVADARAKREP</sequence>
<keyword evidence="1 5" id="KW-0732">Signal</keyword>
<dbReference type="Gene3D" id="3.40.30.10">
    <property type="entry name" value="Glutaredoxin"/>
    <property type="match status" value="1"/>
</dbReference>
<dbReference type="InterPro" id="IPR036249">
    <property type="entry name" value="Thioredoxin-like_sf"/>
</dbReference>
<evidence type="ECO:0000256" key="4">
    <source>
        <dbReference type="ARBA" id="ARBA00023284"/>
    </source>
</evidence>
<dbReference type="AlphaFoldDB" id="B8EJ80"/>
<dbReference type="PANTHER" id="PTHR13887:SF14">
    <property type="entry name" value="DISULFIDE BOND FORMATION PROTEIN D"/>
    <property type="match status" value="1"/>
</dbReference>
<feature type="signal peptide" evidence="5">
    <location>
        <begin position="1"/>
        <end position="24"/>
    </location>
</feature>
<evidence type="ECO:0000259" key="6">
    <source>
        <dbReference type="PROSITE" id="PS51352"/>
    </source>
</evidence>
<keyword evidence="4" id="KW-0676">Redox-active center</keyword>
<dbReference type="PROSITE" id="PS51318">
    <property type="entry name" value="TAT"/>
    <property type="match status" value="1"/>
</dbReference>
<dbReference type="CDD" id="cd03023">
    <property type="entry name" value="DsbA_Com1_like"/>
    <property type="match status" value="1"/>
</dbReference>
<accession>B8EJ80</accession>
<dbReference type="PANTHER" id="PTHR13887">
    <property type="entry name" value="GLUTATHIONE S-TRANSFERASE KAPPA"/>
    <property type="match status" value="1"/>
</dbReference>
<proteinExistence type="predicted"/>
<evidence type="ECO:0000313" key="7">
    <source>
        <dbReference type="EMBL" id="ACK52572.1"/>
    </source>
</evidence>
<reference evidence="7 8" key="1">
    <citation type="journal article" date="2010" name="J. Bacteriol.">
        <title>Complete genome sequence of the aerobic facultative methanotroph Methylocella silvestris BL2.</title>
        <authorList>
            <person name="Chen Y."/>
            <person name="Crombie A."/>
            <person name="Rahman M.T."/>
            <person name="Dedysh S.N."/>
            <person name="Liesack W."/>
            <person name="Stott M.B."/>
            <person name="Alam M."/>
            <person name="Theisen A.R."/>
            <person name="Murrell J.C."/>
            <person name="Dunfield P.F."/>
        </authorList>
    </citation>
    <scope>NUCLEOTIDE SEQUENCE [LARGE SCALE GENOMIC DNA]</scope>
    <source>
        <strain evidence="8">DSM 15510 / CIP 108128 / LMG 27833 / NCIMB 13906 / BL2</strain>
    </source>
</reference>
<dbReference type="InterPro" id="IPR001853">
    <property type="entry name" value="DSBA-like_thioredoxin_dom"/>
</dbReference>
<keyword evidence="8" id="KW-1185">Reference proteome</keyword>
<dbReference type="InterPro" id="IPR006311">
    <property type="entry name" value="TAT_signal"/>
</dbReference>
<dbReference type="InterPro" id="IPR013766">
    <property type="entry name" value="Thioredoxin_domain"/>
</dbReference>
<dbReference type="Proteomes" id="UP000002257">
    <property type="component" value="Chromosome"/>
</dbReference>
<keyword evidence="3" id="KW-1015">Disulfide bond</keyword>
<evidence type="ECO:0000256" key="5">
    <source>
        <dbReference type="SAM" id="SignalP"/>
    </source>
</evidence>